<dbReference type="VEuPathDB" id="VectorBase:LLOJ005561"/>
<sequence>MIIHIYLEIWVLVCLSQESWKELFLLNLAQWGVPFDLGALLDSPHLGLLGLHFQVVLWDLEVPEVLEFLHHLVPLAIQYLPFHQVVRVHLEFHQDLRVLVAQGVLDHRAFPLVLLHQAILVLLVLQLPLVFLHHL</sequence>
<reference evidence="3" key="1">
    <citation type="submission" date="2020-05" db="UniProtKB">
        <authorList>
            <consortium name="EnsemblMetazoa"/>
        </authorList>
    </citation>
    <scope>IDENTIFICATION</scope>
    <source>
        <strain evidence="3">Jacobina</strain>
    </source>
</reference>
<keyword evidence="4" id="KW-1185">Reference proteome</keyword>
<feature type="transmembrane region" description="Helical" evidence="1">
    <location>
        <begin position="112"/>
        <end position="132"/>
    </location>
</feature>
<dbReference type="EnsemblMetazoa" id="LLOJ005561-RA">
    <property type="protein sequence ID" value="LLOJ005561-PA"/>
    <property type="gene ID" value="LLOJ005561"/>
</dbReference>
<dbReference type="EMBL" id="AJWK01017566">
    <property type="status" value="NOT_ANNOTATED_CDS"/>
    <property type="molecule type" value="Genomic_DNA"/>
</dbReference>
<keyword evidence="2" id="KW-0732">Signal</keyword>
<keyword evidence="1" id="KW-0472">Membrane</keyword>
<dbReference type="EMBL" id="AJWK01017567">
    <property type="status" value="NOT_ANNOTATED_CDS"/>
    <property type="molecule type" value="Genomic_DNA"/>
</dbReference>
<evidence type="ECO:0000313" key="4">
    <source>
        <dbReference type="Proteomes" id="UP000092461"/>
    </source>
</evidence>
<keyword evidence="1" id="KW-0812">Transmembrane</keyword>
<evidence type="ECO:0008006" key="5">
    <source>
        <dbReference type="Google" id="ProtNLM"/>
    </source>
</evidence>
<evidence type="ECO:0000256" key="2">
    <source>
        <dbReference type="SAM" id="SignalP"/>
    </source>
</evidence>
<name>A0A1B0CLS4_LUTLO</name>
<dbReference type="AlphaFoldDB" id="A0A1B0CLS4"/>
<organism evidence="3 4">
    <name type="scientific">Lutzomyia longipalpis</name>
    <name type="common">Sand fly</name>
    <dbReference type="NCBI Taxonomy" id="7200"/>
    <lineage>
        <taxon>Eukaryota</taxon>
        <taxon>Metazoa</taxon>
        <taxon>Ecdysozoa</taxon>
        <taxon>Arthropoda</taxon>
        <taxon>Hexapoda</taxon>
        <taxon>Insecta</taxon>
        <taxon>Pterygota</taxon>
        <taxon>Neoptera</taxon>
        <taxon>Endopterygota</taxon>
        <taxon>Diptera</taxon>
        <taxon>Nematocera</taxon>
        <taxon>Psychodoidea</taxon>
        <taxon>Psychodidae</taxon>
        <taxon>Lutzomyia</taxon>
        <taxon>Lutzomyia</taxon>
    </lineage>
</organism>
<evidence type="ECO:0000256" key="1">
    <source>
        <dbReference type="SAM" id="Phobius"/>
    </source>
</evidence>
<dbReference type="Proteomes" id="UP000092461">
    <property type="component" value="Unassembled WGS sequence"/>
</dbReference>
<keyword evidence="1" id="KW-1133">Transmembrane helix</keyword>
<proteinExistence type="predicted"/>
<feature type="signal peptide" evidence="2">
    <location>
        <begin position="1"/>
        <end position="16"/>
    </location>
</feature>
<accession>A0A1B0CLS4</accession>
<protein>
    <recommendedName>
        <fullName evidence="5">Secreted protein</fullName>
    </recommendedName>
</protein>
<feature type="chain" id="PRO_5008405890" description="Secreted protein" evidence="2">
    <location>
        <begin position="17"/>
        <end position="135"/>
    </location>
</feature>
<evidence type="ECO:0000313" key="3">
    <source>
        <dbReference type="EnsemblMetazoa" id="LLOJ005561-PA"/>
    </source>
</evidence>